<dbReference type="CDD" id="cd03801">
    <property type="entry name" value="GT4_PimA-like"/>
    <property type="match status" value="1"/>
</dbReference>
<reference evidence="2" key="1">
    <citation type="submission" date="2016-10" db="EMBL/GenBank/DDBJ databases">
        <authorList>
            <person name="Varghese N."/>
            <person name="Submissions S."/>
        </authorList>
    </citation>
    <scope>NUCLEOTIDE SEQUENCE [LARGE SCALE GENOMIC DNA]</scope>
    <source>
        <strain evidence="2">CGMCC 1.7738</strain>
    </source>
</reference>
<dbReference type="SUPFAM" id="SSF53756">
    <property type="entry name" value="UDP-Glycosyltransferase/glycogen phosphorylase"/>
    <property type="match status" value="1"/>
</dbReference>
<dbReference type="PANTHER" id="PTHR12526">
    <property type="entry name" value="GLYCOSYLTRANSFERASE"/>
    <property type="match status" value="1"/>
</dbReference>
<evidence type="ECO:0000313" key="1">
    <source>
        <dbReference type="EMBL" id="SFK69383.1"/>
    </source>
</evidence>
<gene>
    <name evidence="1" type="ORF">SAMN04487950_0622</name>
</gene>
<dbReference type="Proteomes" id="UP000199607">
    <property type="component" value="Unassembled WGS sequence"/>
</dbReference>
<keyword evidence="2" id="KW-1185">Reference proteome</keyword>
<sequence>MARVLSLCSRLPYPLTGGAKLRMFYTAREMAREHDVELLVIDETPVDQSAVEALECVFDAVHVFAYPAHRFYMNTIPGVVSRRPLQSHYYRFEAVDEWLDEHENCFDLLYCNHVRTTEYARGRETPHIVDLVDAISRNYREASRDSTGIWRFIYPVEWRRLKRYERRVAQSFAHSFIITDEDREFVTDGESFPTLSVLPNGVKPELLDHTPSGYEPVGCDPTLVFLGKMDYFPNEDAAAYFATEILPRIRVEYPGVEFLVVGSSPSDRVRALSDEPGVTVTGFVEDPRDYLERADVVVTPMRHGAGLQNKVLEAMALARPVVTTSLAREGIDAVDNEHLVVADGARAFADKTTALLDSCVDRRRLGTNARDLVTSKYTWSRVGQNLREAVAGVLDQPT</sequence>
<dbReference type="Gene3D" id="3.40.50.2000">
    <property type="entry name" value="Glycogen Phosphorylase B"/>
    <property type="match status" value="2"/>
</dbReference>
<dbReference type="AlphaFoldDB" id="A0A1I4BLG2"/>
<protein>
    <submittedName>
        <fullName evidence="1">Sugar transferase, PEP-CTERM/EpsH1 system associated</fullName>
    </submittedName>
</protein>
<organism evidence="1 2">
    <name type="scientific">Halogranum rubrum</name>
    <dbReference type="NCBI Taxonomy" id="553466"/>
    <lineage>
        <taxon>Archaea</taxon>
        <taxon>Methanobacteriati</taxon>
        <taxon>Methanobacteriota</taxon>
        <taxon>Stenosarchaea group</taxon>
        <taxon>Halobacteria</taxon>
        <taxon>Halobacteriales</taxon>
        <taxon>Haloferacaceae</taxon>
    </lineage>
</organism>
<name>A0A1I4BLG2_9EURY</name>
<proteinExistence type="predicted"/>
<accession>A0A1I4BLG2</accession>
<dbReference type="EMBL" id="FOTC01000001">
    <property type="protein sequence ID" value="SFK69383.1"/>
    <property type="molecule type" value="Genomic_DNA"/>
</dbReference>
<dbReference type="STRING" id="553466.SAMN04487950_0622"/>
<dbReference type="GO" id="GO:0016757">
    <property type="term" value="F:glycosyltransferase activity"/>
    <property type="evidence" value="ECO:0007669"/>
    <property type="project" value="TreeGrafter"/>
</dbReference>
<dbReference type="Pfam" id="PF13692">
    <property type="entry name" value="Glyco_trans_1_4"/>
    <property type="match status" value="1"/>
</dbReference>
<dbReference type="PANTHER" id="PTHR12526:SF600">
    <property type="entry name" value="GLYCOSYL TRANSFERASE GROUP 1"/>
    <property type="match status" value="1"/>
</dbReference>
<keyword evidence="1" id="KW-0808">Transferase</keyword>
<evidence type="ECO:0000313" key="2">
    <source>
        <dbReference type="Proteomes" id="UP000199607"/>
    </source>
</evidence>